<dbReference type="Proteomes" id="UP000829685">
    <property type="component" value="Unassembled WGS sequence"/>
</dbReference>
<gene>
    <name evidence="2" type="ORF">JX265_002202</name>
</gene>
<dbReference type="InterPro" id="IPR019410">
    <property type="entry name" value="Methyltransf_16"/>
</dbReference>
<protein>
    <submittedName>
        <fullName evidence="2">Uncharacterized protein</fullName>
    </submittedName>
</protein>
<proteinExistence type="predicted"/>
<dbReference type="PANTHER" id="PTHR14614">
    <property type="entry name" value="HEPATOCELLULAR CARCINOMA-ASSOCIATED ANTIGEN"/>
    <property type="match status" value="1"/>
</dbReference>
<dbReference type="Gene3D" id="3.40.50.150">
    <property type="entry name" value="Vaccinia Virus protein VP39"/>
    <property type="match status" value="1"/>
</dbReference>
<dbReference type="InterPro" id="IPR029063">
    <property type="entry name" value="SAM-dependent_MTases_sf"/>
</dbReference>
<dbReference type="AlphaFoldDB" id="A0A9P9WUE4"/>
<dbReference type="GO" id="GO:0008757">
    <property type="term" value="F:S-adenosylmethionine-dependent methyltransferase activity"/>
    <property type="evidence" value="ECO:0007669"/>
    <property type="project" value="UniProtKB-ARBA"/>
</dbReference>
<dbReference type="OrthoDB" id="413520at2759"/>
<name>A0A9P9WUE4_9PEZI</name>
<feature type="region of interest" description="Disordered" evidence="1">
    <location>
        <begin position="431"/>
        <end position="467"/>
    </location>
</feature>
<dbReference type="GO" id="GO:0005829">
    <property type="term" value="C:cytosol"/>
    <property type="evidence" value="ECO:0007669"/>
    <property type="project" value="TreeGrafter"/>
</dbReference>
<dbReference type="PANTHER" id="PTHR14614:SF132">
    <property type="entry name" value="PROTEIN-LYSINE METHYLTRANSFERASE C42C1.13"/>
    <property type="match status" value="1"/>
</dbReference>
<accession>A0A9P9WUE4</accession>
<reference evidence="2" key="1">
    <citation type="submission" date="2021-03" db="EMBL/GenBank/DDBJ databases">
        <title>Revisited historic fungal species revealed as producer of novel bioactive compounds through whole genome sequencing and comparative genomics.</title>
        <authorList>
            <person name="Vignolle G.A."/>
            <person name="Hochenegger N."/>
            <person name="Mach R.L."/>
            <person name="Mach-Aigner A.R."/>
            <person name="Javad Rahimi M."/>
            <person name="Salim K.A."/>
            <person name="Chan C.M."/>
            <person name="Lim L.B.L."/>
            <person name="Cai F."/>
            <person name="Druzhinina I.S."/>
            <person name="U'Ren J.M."/>
            <person name="Derntl C."/>
        </authorList>
    </citation>
    <scope>NUCLEOTIDE SEQUENCE</scope>
    <source>
        <strain evidence="2">TUCIM 5799</strain>
    </source>
</reference>
<comment type="caution">
    <text evidence="2">The sequence shown here is derived from an EMBL/GenBank/DDBJ whole genome shotgun (WGS) entry which is preliminary data.</text>
</comment>
<keyword evidence="3" id="KW-1185">Reference proteome</keyword>
<dbReference type="Pfam" id="PF10294">
    <property type="entry name" value="Methyltransf_16"/>
    <property type="match status" value="1"/>
</dbReference>
<organism evidence="2 3">
    <name type="scientific">Neoarthrinium moseri</name>
    <dbReference type="NCBI Taxonomy" id="1658444"/>
    <lineage>
        <taxon>Eukaryota</taxon>
        <taxon>Fungi</taxon>
        <taxon>Dikarya</taxon>
        <taxon>Ascomycota</taxon>
        <taxon>Pezizomycotina</taxon>
        <taxon>Sordariomycetes</taxon>
        <taxon>Xylariomycetidae</taxon>
        <taxon>Amphisphaeriales</taxon>
        <taxon>Apiosporaceae</taxon>
        <taxon>Neoarthrinium</taxon>
    </lineage>
</organism>
<dbReference type="SUPFAM" id="SSF53335">
    <property type="entry name" value="S-adenosyl-L-methionine-dependent methyltransferases"/>
    <property type="match status" value="1"/>
</dbReference>
<evidence type="ECO:0000313" key="2">
    <source>
        <dbReference type="EMBL" id="KAI1879248.1"/>
    </source>
</evidence>
<evidence type="ECO:0000256" key="1">
    <source>
        <dbReference type="SAM" id="MobiDB-lite"/>
    </source>
</evidence>
<sequence>MHYIRLLRPALVNAANPDSPVVTLKLTITTDLGDAFLSPPDDAPVKLHFRFEAIHGRPGPLTESRQGLNDGTQHVSLKPLNGDGRGFALWKANMRVLKVDLRAPRAITNGSAAISVDVLDGRDGALVSARQTAFLLPWRAKEYGENQGLIAPLKVQLTDGQGADVAIREFQCQHTSKGGLRTLQVEEEIGESIARHIWDAGLVTAALVADGCCQRPGKKGQRVGFLRIDELLPIDKETTALNVLELGCGVGVLGIAIATFIYDAAKSQQAGLASGEATVLLTDLPEAEERARANIARFQSTGFIGEKASNLLYENLDWEDGAEGRFGPLITERFWNYIVLSDCTYNVDSFPVLVGTLSALHTHNLTRASVAAGEVVTTKVVLSTKPRHDSEKALFDLLEGADWTYRLIKSLPLPSLNGVDEVVEVYCLEKSDRSGQNSGESSKKRKTEEQDHQVSRPGKRAMGNTNQ</sequence>
<evidence type="ECO:0000313" key="3">
    <source>
        <dbReference type="Proteomes" id="UP000829685"/>
    </source>
</evidence>
<dbReference type="EMBL" id="JAFIMR010000004">
    <property type="protein sequence ID" value="KAI1879248.1"/>
    <property type="molecule type" value="Genomic_DNA"/>
</dbReference>